<evidence type="ECO:0000313" key="2">
    <source>
        <dbReference type="Proteomes" id="UP001501343"/>
    </source>
</evidence>
<dbReference type="RefSeq" id="WP_248151998.1">
    <property type="nucleotide sequence ID" value="NZ_BAAAOF010000008.1"/>
</dbReference>
<proteinExistence type="predicted"/>
<gene>
    <name evidence="1" type="ORF">GCM10009775_32460</name>
</gene>
<comment type="caution">
    <text evidence="1">The sequence shown here is derived from an EMBL/GenBank/DDBJ whole genome shotgun (WGS) entry which is preliminary data.</text>
</comment>
<accession>A0ABN2PYH4</accession>
<dbReference type="EMBL" id="BAAAOF010000008">
    <property type="protein sequence ID" value="GAA1937868.1"/>
    <property type="molecule type" value="Genomic_DNA"/>
</dbReference>
<evidence type="ECO:0000313" key="1">
    <source>
        <dbReference type="EMBL" id="GAA1937868.1"/>
    </source>
</evidence>
<name>A0ABN2PYH4_9MICO</name>
<keyword evidence="2" id="KW-1185">Reference proteome</keyword>
<organism evidence="1 2">
    <name type="scientific">Microbacterium aoyamense</name>
    <dbReference type="NCBI Taxonomy" id="344166"/>
    <lineage>
        <taxon>Bacteria</taxon>
        <taxon>Bacillati</taxon>
        <taxon>Actinomycetota</taxon>
        <taxon>Actinomycetes</taxon>
        <taxon>Micrococcales</taxon>
        <taxon>Microbacteriaceae</taxon>
        <taxon>Microbacterium</taxon>
    </lineage>
</organism>
<protein>
    <submittedName>
        <fullName evidence="1">Uncharacterized protein</fullName>
    </submittedName>
</protein>
<sequence length="153" mass="17374">MTSSRTRLDRDRCLTTDTDLADQLDRLLERAYNPRQLWLLFLEADDRLSDVIMPCDDYPSDPDELFTDPEAGLTDFAHLLADRLGRILELTGAARVVLVWERPGAATLGDDELNWARAMADACREEGVPLRAQFRLHDDGIRILTLDDYAGVR</sequence>
<reference evidence="1 2" key="1">
    <citation type="journal article" date="2019" name="Int. J. Syst. Evol. Microbiol.">
        <title>The Global Catalogue of Microorganisms (GCM) 10K type strain sequencing project: providing services to taxonomists for standard genome sequencing and annotation.</title>
        <authorList>
            <consortium name="The Broad Institute Genomics Platform"/>
            <consortium name="The Broad Institute Genome Sequencing Center for Infectious Disease"/>
            <person name="Wu L."/>
            <person name="Ma J."/>
        </authorList>
    </citation>
    <scope>NUCLEOTIDE SEQUENCE [LARGE SCALE GENOMIC DNA]</scope>
    <source>
        <strain evidence="1 2">JCM 14900</strain>
    </source>
</reference>
<dbReference type="Proteomes" id="UP001501343">
    <property type="component" value="Unassembled WGS sequence"/>
</dbReference>